<feature type="transmembrane region" description="Helical" evidence="2">
    <location>
        <begin position="282"/>
        <end position="302"/>
    </location>
</feature>
<reference evidence="5" key="1">
    <citation type="journal article" date="2017" name="bioRxiv">
        <title>Comparative analysis of the genomes of Stylophora pistillata and Acropora digitifera provides evidence for extensive differences between species of corals.</title>
        <authorList>
            <person name="Voolstra C.R."/>
            <person name="Li Y."/>
            <person name="Liew Y.J."/>
            <person name="Baumgarten S."/>
            <person name="Zoccola D."/>
            <person name="Flot J.-F."/>
            <person name="Tambutte S."/>
            <person name="Allemand D."/>
            <person name="Aranda M."/>
        </authorList>
    </citation>
    <scope>NUCLEOTIDE SEQUENCE [LARGE SCALE GENOMIC DNA]</scope>
</reference>
<dbReference type="AlphaFoldDB" id="A0A2B4RQB5"/>
<evidence type="ECO:0008006" key="6">
    <source>
        <dbReference type="Google" id="ProtNLM"/>
    </source>
</evidence>
<feature type="region of interest" description="Disordered" evidence="1">
    <location>
        <begin position="456"/>
        <end position="496"/>
    </location>
</feature>
<feature type="transmembrane region" description="Helical" evidence="2">
    <location>
        <begin position="232"/>
        <end position="251"/>
    </location>
</feature>
<accession>A0A2B4RQB5</accession>
<gene>
    <name evidence="4" type="ORF">AWC38_SpisGene17137</name>
</gene>
<protein>
    <recommendedName>
        <fullName evidence="6">MARVEL domain-containing protein</fullName>
    </recommendedName>
</protein>
<feature type="signal peptide" evidence="3">
    <location>
        <begin position="1"/>
        <end position="29"/>
    </location>
</feature>
<feature type="transmembrane region" description="Helical" evidence="2">
    <location>
        <begin position="347"/>
        <end position="369"/>
    </location>
</feature>
<evidence type="ECO:0000313" key="5">
    <source>
        <dbReference type="Proteomes" id="UP000225706"/>
    </source>
</evidence>
<feature type="transmembrane region" description="Helical" evidence="2">
    <location>
        <begin position="200"/>
        <end position="220"/>
    </location>
</feature>
<feature type="transmembrane region" description="Helical" evidence="2">
    <location>
        <begin position="323"/>
        <end position="341"/>
    </location>
</feature>
<dbReference type="Proteomes" id="UP000225706">
    <property type="component" value="Unassembled WGS sequence"/>
</dbReference>
<keyword evidence="2" id="KW-0812">Transmembrane</keyword>
<dbReference type="EMBL" id="LSMT01000407">
    <property type="protein sequence ID" value="PFX18508.1"/>
    <property type="molecule type" value="Genomic_DNA"/>
</dbReference>
<keyword evidence="3" id="KW-0732">Signal</keyword>
<feature type="transmembrane region" description="Helical" evidence="2">
    <location>
        <begin position="430"/>
        <end position="448"/>
    </location>
</feature>
<evidence type="ECO:0000256" key="2">
    <source>
        <dbReference type="SAM" id="Phobius"/>
    </source>
</evidence>
<name>A0A2B4RQB5_STYPI</name>
<feature type="chain" id="PRO_5012451126" description="MARVEL domain-containing protein" evidence="3">
    <location>
        <begin position="30"/>
        <end position="496"/>
    </location>
</feature>
<feature type="compositionally biased region" description="Polar residues" evidence="1">
    <location>
        <begin position="460"/>
        <end position="478"/>
    </location>
</feature>
<evidence type="ECO:0000256" key="1">
    <source>
        <dbReference type="SAM" id="MobiDB-lite"/>
    </source>
</evidence>
<proteinExistence type="predicted"/>
<comment type="caution">
    <text evidence="4">The sequence shown here is derived from an EMBL/GenBank/DDBJ whole genome shotgun (WGS) entry which is preliminary data.</text>
</comment>
<sequence length="496" mass="55629">MPFLRFDLKFLFLIQVMTTYLLPKHMSQATVTNNCTSVVYATDACNKITYEQVYNILAKSENSFNITSALYPAKKPSSVRVFVYVYGPNEKNSTPASNYTWSISCLYAAVPAKVLQFWSLWSIMVTTRTQRLDITISLSCCDVTKGKLKQYIEDALAALQDLAVLPGLRDPQLNSAECIIEGNKLNISSTAEHSWRMKTMLVLSFLFSALSGPLLAFYATQKRDELSLIKKRTINFLCKFLFVTFIALVIAKEITVHTCSPDEELDPPCIDVKQPAIRVFEAIQPVLIGVGVFVFSVAYPLCKGKTDNQNNHSVGRTVEVKSFFFIICSNFAVFHFCWLLVGMMLNPIWGLVVLLLVCLVIGVITFAFYTFMSSITSKNNDGNITTDCRSWDCCQSFSSCLAGCLAVYGLIAMVLFAGQSYSGRDTANEALKEAVMYLISIFFSWLYWKKWVSKSHKSGDSQSRSVQTTPLLSQNRQAPENRFEMQPLTSHHGNGN</sequence>
<keyword evidence="2" id="KW-1133">Transmembrane helix</keyword>
<keyword evidence="2" id="KW-0472">Membrane</keyword>
<keyword evidence="5" id="KW-1185">Reference proteome</keyword>
<evidence type="ECO:0000313" key="4">
    <source>
        <dbReference type="EMBL" id="PFX18508.1"/>
    </source>
</evidence>
<organism evidence="4 5">
    <name type="scientific">Stylophora pistillata</name>
    <name type="common">Smooth cauliflower coral</name>
    <dbReference type="NCBI Taxonomy" id="50429"/>
    <lineage>
        <taxon>Eukaryota</taxon>
        <taxon>Metazoa</taxon>
        <taxon>Cnidaria</taxon>
        <taxon>Anthozoa</taxon>
        <taxon>Hexacorallia</taxon>
        <taxon>Scleractinia</taxon>
        <taxon>Astrocoeniina</taxon>
        <taxon>Pocilloporidae</taxon>
        <taxon>Stylophora</taxon>
    </lineage>
</organism>
<feature type="compositionally biased region" description="Polar residues" evidence="1">
    <location>
        <begin position="487"/>
        <end position="496"/>
    </location>
</feature>
<feature type="transmembrane region" description="Helical" evidence="2">
    <location>
        <begin position="399"/>
        <end position="418"/>
    </location>
</feature>
<evidence type="ECO:0000256" key="3">
    <source>
        <dbReference type="SAM" id="SignalP"/>
    </source>
</evidence>